<comment type="caution">
    <text evidence="2">The sequence shown here is derived from an EMBL/GenBank/DDBJ whole genome shotgun (WGS) entry which is preliminary data.</text>
</comment>
<dbReference type="InterPro" id="IPR015904">
    <property type="entry name" value="Sulphide_quinone_reductase"/>
</dbReference>
<accession>A0ABT0C5J7</accession>
<dbReference type="Pfam" id="PF07992">
    <property type="entry name" value="Pyr_redox_2"/>
    <property type="match status" value="1"/>
</dbReference>
<gene>
    <name evidence="2" type="ORF">MUN53_17050</name>
</gene>
<dbReference type="PANTHER" id="PTHR10632">
    <property type="entry name" value="SULFIDE:QUINONE OXIDOREDUCTASE"/>
    <property type="match status" value="1"/>
</dbReference>
<protein>
    <submittedName>
        <fullName evidence="2">NAD(P)/FAD-dependent oxidoreductase</fullName>
    </submittedName>
</protein>
<evidence type="ECO:0000313" key="3">
    <source>
        <dbReference type="Proteomes" id="UP001165444"/>
    </source>
</evidence>
<evidence type="ECO:0000259" key="1">
    <source>
        <dbReference type="Pfam" id="PF07992"/>
    </source>
</evidence>
<reference evidence="2 3" key="1">
    <citation type="submission" date="2022-03" db="EMBL/GenBank/DDBJ databases">
        <title>Parabacteroides sp. nov. isolated from swine feces.</title>
        <authorList>
            <person name="Bak J.E."/>
        </authorList>
    </citation>
    <scope>NUCLEOTIDE SEQUENCE [LARGE SCALE GENOMIC DNA]</scope>
    <source>
        <strain evidence="2 3">AGMB00274</strain>
    </source>
</reference>
<dbReference type="InterPro" id="IPR023753">
    <property type="entry name" value="FAD/NAD-binding_dom"/>
</dbReference>
<dbReference type="EMBL" id="JAKZMM010000069">
    <property type="protein sequence ID" value="MCJ2382296.1"/>
    <property type="molecule type" value="Genomic_DNA"/>
</dbReference>
<organism evidence="2 3">
    <name type="scientific">Parabacteroides faecalis</name>
    <dbReference type="NCBI Taxonomy" id="2924040"/>
    <lineage>
        <taxon>Bacteria</taxon>
        <taxon>Pseudomonadati</taxon>
        <taxon>Bacteroidota</taxon>
        <taxon>Bacteroidia</taxon>
        <taxon>Bacteroidales</taxon>
        <taxon>Tannerellaceae</taxon>
        <taxon>Parabacteroides</taxon>
    </lineage>
</organism>
<proteinExistence type="predicted"/>
<dbReference type="SUPFAM" id="SSF51905">
    <property type="entry name" value="FAD/NAD(P)-binding domain"/>
    <property type="match status" value="2"/>
</dbReference>
<name>A0ABT0C5J7_9BACT</name>
<dbReference type="Proteomes" id="UP001165444">
    <property type="component" value="Unassembled WGS sequence"/>
</dbReference>
<dbReference type="PANTHER" id="PTHR10632:SF2">
    <property type="entry name" value="SULFIDE:QUINONE OXIDOREDUCTASE, MITOCHONDRIAL"/>
    <property type="match status" value="1"/>
</dbReference>
<dbReference type="InterPro" id="IPR036188">
    <property type="entry name" value="FAD/NAD-bd_sf"/>
</dbReference>
<dbReference type="RefSeq" id="WP_022456895.1">
    <property type="nucleotide sequence ID" value="NZ_JAKZMM010000069.1"/>
</dbReference>
<dbReference type="Gene3D" id="3.50.50.100">
    <property type="match status" value="1"/>
</dbReference>
<evidence type="ECO:0000313" key="2">
    <source>
        <dbReference type="EMBL" id="MCJ2382296.1"/>
    </source>
</evidence>
<sequence length="460" mass="51869">MDKESTIIRKQIELFEKKGISRRKFFKIMAAAGLLSFIDTRHAKAFSSKAKGKIVIVGGGAAGISMAARLQRWLDEPDITLIDPSDRQFYQPGFTLIASGVYKADDVWKKQEDCIPSGIKWVKDSVIAVDPVWNQVTTAQNGKIPYDFLVLAPGIQLNWNKIEGFSYDQLGVGNAHCIYDFQGAQKTWKALQEFTAKGGRGIYTDTYTKHKCGGAPKKICLLTEHHARKNNQRDHIQLDYFTAEKALYDVPFFTPRLVEIYKERNIPIQTNTRVKGIDTAAKQVHFERIETIDGEKKVTPFVEDYDFLHFVPPMSAPDFVKEAELGFPDGKLAADGWVMVDKETLVHQKYPNIISLGDVAGTPTSKTSAATRVQVPIAAKNLISLMEGKEPTEKYNGYAACPIVTDYGHVLLCEFDYDKNPQISFPFSMLDMSKEQWTAWLLKVYVLKPLYFYGMLKGYA</sequence>
<keyword evidence="3" id="KW-1185">Reference proteome</keyword>
<feature type="domain" description="FAD/NAD(P)-binding" evidence="1">
    <location>
        <begin position="53"/>
        <end position="165"/>
    </location>
</feature>